<evidence type="ECO:0000313" key="2">
    <source>
        <dbReference type="RefSeq" id="XP_033464178.1"/>
    </source>
</evidence>
<sequence length="130" mass="15098">MRIVVTSIHVLYVSVVSFTMGPFEYFSPFVQHHHHLCHRDRWEVINSIFLWLYVWGGLFLRPSPTPYVSPWAQRHVPPPSTMIHSCHPGMNHYDDYSHYIHIKVINTACIITYNRSLAGRAMGSHSVAIQ</sequence>
<organism evidence="2">
    <name type="scientific">Dissoconium aciculare CBS 342.82</name>
    <dbReference type="NCBI Taxonomy" id="1314786"/>
    <lineage>
        <taxon>Eukaryota</taxon>
        <taxon>Fungi</taxon>
        <taxon>Dikarya</taxon>
        <taxon>Ascomycota</taxon>
        <taxon>Pezizomycotina</taxon>
        <taxon>Dothideomycetes</taxon>
        <taxon>Dothideomycetidae</taxon>
        <taxon>Mycosphaerellales</taxon>
        <taxon>Dissoconiaceae</taxon>
        <taxon>Dissoconium</taxon>
    </lineage>
</organism>
<proteinExistence type="predicted"/>
<dbReference type="AlphaFoldDB" id="A0A6J3MJM7"/>
<protein>
    <submittedName>
        <fullName evidence="2">Uncharacterized protein</fullName>
    </submittedName>
</protein>
<dbReference type="GeneID" id="54366712"/>
<gene>
    <name evidence="2" type="ORF">K489DRAFT_7739</name>
</gene>
<evidence type="ECO:0000313" key="1">
    <source>
        <dbReference type="Proteomes" id="UP000504637"/>
    </source>
</evidence>
<dbReference type="RefSeq" id="XP_033464178.1">
    <property type="nucleotide sequence ID" value="XM_033608911.1"/>
</dbReference>
<reference evidence="2" key="2">
    <citation type="submission" date="2020-04" db="EMBL/GenBank/DDBJ databases">
        <authorList>
            <consortium name="NCBI Genome Project"/>
        </authorList>
    </citation>
    <scope>NUCLEOTIDE SEQUENCE</scope>
    <source>
        <strain evidence="2">CBS 342.82</strain>
    </source>
</reference>
<name>A0A6J3MJM7_9PEZI</name>
<keyword evidence="1" id="KW-1185">Reference proteome</keyword>
<reference evidence="2" key="1">
    <citation type="submission" date="2020-01" db="EMBL/GenBank/DDBJ databases">
        <authorList>
            <consortium name="DOE Joint Genome Institute"/>
            <person name="Haridas S."/>
            <person name="Albert R."/>
            <person name="Binder M."/>
            <person name="Bloem J."/>
            <person name="Labutti K."/>
            <person name="Salamov A."/>
            <person name="Andreopoulos B."/>
            <person name="Baker S.E."/>
            <person name="Barry K."/>
            <person name="Bills G."/>
            <person name="Bluhm B.H."/>
            <person name="Cannon C."/>
            <person name="Castanera R."/>
            <person name="Culley D.E."/>
            <person name="Daum C."/>
            <person name="Ezra D."/>
            <person name="Gonzalez J.B."/>
            <person name="Henrissat B."/>
            <person name="Kuo A."/>
            <person name="Liang C."/>
            <person name="Lipzen A."/>
            <person name="Lutzoni F."/>
            <person name="Magnuson J."/>
            <person name="Mondo S."/>
            <person name="Nolan M."/>
            <person name="Ohm R."/>
            <person name="Pangilinan J."/>
            <person name="Park H.-J."/>
            <person name="Ramirez L."/>
            <person name="Alfaro M."/>
            <person name="Sun H."/>
            <person name="Tritt A."/>
            <person name="Yoshinaga Y."/>
            <person name="Zwiers L.-H."/>
            <person name="Turgeon B.G."/>
            <person name="Goodwin S.B."/>
            <person name="Spatafora J.W."/>
            <person name="Crous P.W."/>
            <person name="Grigoriev I.V."/>
        </authorList>
    </citation>
    <scope>NUCLEOTIDE SEQUENCE</scope>
    <source>
        <strain evidence="2">CBS 342.82</strain>
    </source>
</reference>
<dbReference type="Proteomes" id="UP000504637">
    <property type="component" value="Unplaced"/>
</dbReference>
<accession>A0A6J3MJM7</accession>
<reference evidence="2" key="3">
    <citation type="submission" date="2025-08" db="UniProtKB">
        <authorList>
            <consortium name="RefSeq"/>
        </authorList>
    </citation>
    <scope>IDENTIFICATION</scope>
    <source>
        <strain evidence="2">CBS 342.82</strain>
    </source>
</reference>